<proteinExistence type="predicted"/>
<dbReference type="Proteomes" id="UP000184085">
    <property type="component" value="Unassembled WGS sequence"/>
</dbReference>
<name>A0A1M4MY12_9RHOB</name>
<gene>
    <name evidence="1" type="ORF">KARMA_1668</name>
</gene>
<accession>A0A1M4MY12</accession>
<protein>
    <submittedName>
        <fullName evidence="1">Uncharacterized protein</fullName>
    </submittedName>
</protein>
<keyword evidence="2" id="KW-1185">Reference proteome</keyword>
<dbReference type="RefSeq" id="WP_072706099.1">
    <property type="nucleotide sequence ID" value="NZ_FMJB01000046.1"/>
</dbReference>
<reference evidence="2" key="1">
    <citation type="submission" date="2016-09" db="EMBL/GenBank/DDBJ databases">
        <authorList>
            <person name="Wibberg D."/>
        </authorList>
    </citation>
    <scope>NUCLEOTIDE SEQUENCE [LARGE SCALE GENOMIC DNA]</scope>
</reference>
<dbReference type="AlphaFoldDB" id="A0A1M4MY12"/>
<evidence type="ECO:0000313" key="1">
    <source>
        <dbReference type="EMBL" id="SCM67469.1"/>
    </source>
</evidence>
<evidence type="ECO:0000313" key="2">
    <source>
        <dbReference type="Proteomes" id="UP000184085"/>
    </source>
</evidence>
<sequence length="61" mass="6678">MDLRDSILEAKYKDMISLADFIVTDCNLPAEDADGHPLPQQSELAAAIFRWAAMTGTHGES</sequence>
<organism evidence="1 2">
    <name type="scientific">Donghicola eburneus</name>
    <dbReference type="NCBI Taxonomy" id="393278"/>
    <lineage>
        <taxon>Bacteria</taxon>
        <taxon>Pseudomonadati</taxon>
        <taxon>Pseudomonadota</taxon>
        <taxon>Alphaproteobacteria</taxon>
        <taxon>Rhodobacterales</taxon>
        <taxon>Roseobacteraceae</taxon>
        <taxon>Donghicola</taxon>
    </lineage>
</organism>
<dbReference type="EMBL" id="FMJB01000046">
    <property type="protein sequence ID" value="SCM67469.1"/>
    <property type="molecule type" value="Genomic_DNA"/>
</dbReference>